<protein>
    <submittedName>
        <fullName evidence="3">Putative gtpase activating protein</fullName>
    </submittedName>
</protein>
<dbReference type="Gene3D" id="3.40.50.11210">
    <property type="entry name" value="Rap/Ran-GAP"/>
    <property type="match status" value="1"/>
</dbReference>
<dbReference type="SUPFAM" id="SSF111347">
    <property type="entry name" value="Rap/Ran-GAP"/>
    <property type="match status" value="1"/>
</dbReference>
<feature type="domain" description="Rap-GAP" evidence="2">
    <location>
        <begin position="1291"/>
        <end position="1520"/>
    </location>
</feature>
<evidence type="ECO:0000313" key="3">
    <source>
        <dbReference type="EMBL" id="RKF55094.1"/>
    </source>
</evidence>
<evidence type="ECO:0000259" key="2">
    <source>
        <dbReference type="PROSITE" id="PS50085"/>
    </source>
</evidence>
<dbReference type="Pfam" id="PF11864">
    <property type="entry name" value="DUF3384"/>
    <property type="match status" value="1"/>
</dbReference>
<dbReference type="InterPro" id="IPR027107">
    <property type="entry name" value="Tuberin/Ral-act_asu"/>
</dbReference>
<accession>A0A420HCC5</accession>
<evidence type="ECO:0000256" key="1">
    <source>
        <dbReference type="ARBA" id="ARBA00022468"/>
    </source>
</evidence>
<dbReference type="InterPro" id="IPR024584">
    <property type="entry name" value="Tuberin_N"/>
</dbReference>
<dbReference type="InterPro" id="IPR016024">
    <property type="entry name" value="ARM-type_fold"/>
</dbReference>
<dbReference type="Pfam" id="PF02145">
    <property type="entry name" value="Rap_GAP"/>
    <property type="match status" value="1"/>
</dbReference>
<name>A0A420HCC5_9PEZI</name>
<dbReference type="PANTHER" id="PTHR10063:SF0">
    <property type="entry name" value="TUBERIN"/>
    <property type="match status" value="1"/>
</dbReference>
<dbReference type="FunFam" id="3.40.50.11210:FF:000007">
    <property type="entry name" value="Tuberous sclerosis 2"/>
    <property type="match status" value="1"/>
</dbReference>
<dbReference type="GO" id="GO:0051056">
    <property type="term" value="P:regulation of small GTPase mediated signal transduction"/>
    <property type="evidence" value="ECO:0007669"/>
    <property type="project" value="InterPro"/>
</dbReference>
<gene>
    <name evidence="3" type="ORF">GcM3_204020</name>
</gene>
<dbReference type="GO" id="GO:0033596">
    <property type="term" value="C:TSC1-TSC2 complex"/>
    <property type="evidence" value="ECO:0007669"/>
    <property type="project" value="TreeGrafter"/>
</dbReference>
<dbReference type="GO" id="GO:0005634">
    <property type="term" value="C:nucleus"/>
    <property type="evidence" value="ECO:0007669"/>
    <property type="project" value="InterPro"/>
</dbReference>
<dbReference type="InterPro" id="IPR018515">
    <property type="entry name" value="Tuberin-type_domain"/>
</dbReference>
<keyword evidence="4" id="KW-1185">Reference proteome</keyword>
<reference evidence="3 4" key="1">
    <citation type="journal article" date="2018" name="BMC Genomics">
        <title>Comparative genome analyses reveal sequence features reflecting distinct modes of host-adaptation between dicot and monocot powdery mildew.</title>
        <authorList>
            <person name="Wu Y."/>
            <person name="Ma X."/>
            <person name="Pan Z."/>
            <person name="Kale S.D."/>
            <person name="Song Y."/>
            <person name="King H."/>
            <person name="Zhang Q."/>
            <person name="Presley C."/>
            <person name="Deng X."/>
            <person name="Wei C.I."/>
            <person name="Xiao S."/>
        </authorList>
    </citation>
    <scope>NUCLEOTIDE SEQUENCE [LARGE SCALE GENOMIC DNA]</scope>
    <source>
        <strain evidence="3">UMSG3</strain>
    </source>
</reference>
<proteinExistence type="predicted"/>
<dbReference type="SUPFAM" id="SSF48371">
    <property type="entry name" value="ARM repeat"/>
    <property type="match status" value="1"/>
</dbReference>
<dbReference type="InterPro" id="IPR000331">
    <property type="entry name" value="Rap/Ran_GAP_dom"/>
</dbReference>
<dbReference type="InterPro" id="IPR035974">
    <property type="entry name" value="Rap/Ran-GAP_sf"/>
</dbReference>
<dbReference type="EMBL" id="MCBQ01020440">
    <property type="protein sequence ID" value="RKF55094.1"/>
    <property type="molecule type" value="Genomic_DNA"/>
</dbReference>
<dbReference type="GO" id="GO:0032007">
    <property type="term" value="P:negative regulation of TOR signaling"/>
    <property type="evidence" value="ECO:0007669"/>
    <property type="project" value="TreeGrafter"/>
</dbReference>
<dbReference type="GO" id="GO:0005096">
    <property type="term" value="F:GTPase activator activity"/>
    <property type="evidence" value="ECO:0007669"/>
    <property type="project" value="UniProtKB-KW"/>
</dbReference>
<keyword evidence="1" id="KW-0343">GTPase activation</keyword>
<dbReference type="PANTHER" id="PTHR10063">
    <property type="entry name" value="TUBERIN"/>
    <property type="match status" value="1"/>
</dbReference>
<dbReference type="Pfam" id="PF03542">
    <property type="entry name" value="Tuberin"/>
    <property type="match status" value="1"/>
</dbReference>
<dbReference type="PROSITE" id="PS50085">
    <property type="entry name" value="RAPGAP"/>
    <property type="match status" value="1"/>
</dbReference>
<sequence length="1598" mass="181933">MSPSTRNSESESRSLSGIVSLFKSLTGTRPLKHLNFQSHSPPHQEITEEGSRTRLNNLSSLTDYNLLLDQLNLENLLANQIDAADSIRYALQKLPVDRVSDIIKGAKTLIDPLNPKSAREAGFELLIACAQNAPFTDSERLAYFSVLKSPRKTEDFHWQLAALIELTHHGRELAGFHYEVLPVLTIWLSQTWAVTSSHRKKGHGMASLNQETDLALLLVFIFDVIKFNFNYCKEQAVRHLIEVVLGICTRTKSSDDLRSCVNVVDAIVTYGDVPSDKLADCVKVLCSIQVSPVIEARQETWKLISNIFISHNGKNTVGIILKILHGPLPKSKQRFREVRGALLVLEELSVKNGENSYPKVPFCLLINSLAKVSVVDNITIKIDILRLIHSLLSCDGKKVPENVLEEDWDLMFSVVVNCVGQILESVEKWPINHSSGVRNPVSHEAENSLVFLTQSLQKMIVRIQSLLVEHSSTDFFQRADCIKFLVAVHTHLPETCARLVIDFYMEYRYCYPSDLDWRENMTTLLRSFFHKRTQPTQIRLHALKAMTDVFLAVEAVHGFTDRETTEIFVSFIFKDIENEKNVLILEEIMGLTVVIAEATLDDDFFFQIIGNIHEGILRSHSPSHSMSNHIEKIDNSSQRDLKSAEVLDDLKPTPSNVAIKALIKIFVLCMDKSKSKVKKLFEEFLWMAKNENREVDARITVLRFLCRLRADWADRIFLTGFTESDGLAALFFRTNDSLSRRCSEEVTTRQQRLSRIDSNTLPSHLVRNTSIGNDQLMTKRTKNLHISNTRTTRHSHRMWMEPDNGPFDNLMTGKASSILVSVLDSNINGTQESRLDKNFTCSDDGKSSLIPNDAHVILEDLPIALDISQYLQIIIELIQNNCDWEIYSYIIVHLPSQLMNQALFKAAIPQIRALREVLCDQIKNNSVQEPPIMSGLRKSDVSTCFFQILNVVMSYHRYFLKNEEDEIVRTFVHGVGDKTSKFCIHALSICCHEIPNSTRKALLSILTKMSQIITQSHIAIHILEFLACLARLPNLYINFRENEYRIVFAICFRYLQYVRDKKRRESSSRNKTNRAKFDTESARDSLEPNFADSNLHPATSDDLPEYVNALAYQVIIFWFLSLKLPDRSSQVRWIIKNLVSTDSTNIDGAETIDEQVQVTLNFMQRVAYSDTDESGPDPSFKKEIFGKINTKRWIIGNSLLTVEQTTRGDWAQITKHQPSGTSSYMIQEKFCRPPPHQALNSTDEMKDRCHSDENIKLPSHLLLQLCTPILTSEESAQPVPLPDCKTIDRAVSNLNRTFTVVSHKIGVIYIGENQTNEVEILSNIQGSRDYTKFLAGLGTLTKLQGANFNTQGLDRRADTDGEYTLCWRDRVTEIIFHVTTQMPTDLDNDPQCSNKKKHIGNDFVNIIFNNSGLPFNFNTFPSEFNYVNIVITPESRATFIARRLQSSANNDFYKVQVMSKPGFPEISPAAETKIMSLSTLPEFIRLLSLNASVFSLVWANRPGGEHFSSWRSRLREINKIREASRLKPSNITYSDTSHETLSVRDSTNNLRRASINFLTQKTELSPQRFRDTAASVPEVKTLFDEERLLELLDFSKWA</sequence>
<organism evidence="3 4">
    <name type="scientific">Golovinomyces cichoracearum</name>
    <dbReference type="NCBI Taxonomy" id="62708"/>
    <lineage>
        <taxon>Eukaryota</taxon>
        <taxon>Fungi</taxon>
        <taxon>Dikarya</taxon>
        <taxon>Ascomycota</taxon>
        <taxon>Pezizomycotina</taxon>
        <taxon>Leotiomycetes</taxon>
        <taxon>Erysiphales</taxon>
        <taxon>Erysiphaceae</taxon>
        <taxon>Golovinomyces</taxon>
    </lineage>
</organism>
<dbReference type="Proteomes" id="UP000283383">
    <property type="component" value="Unassembled WGS sequence"/>
</dbReference>
<evidence type="ECO:0000313" key="4">
    <source>
        <dbReference type="Proteomes" id="UP000283383"/>
    </source>
</evidence>
<dbReference type="STRING" id="62708.A0A420HCC5"/>
<comment type="caution">
    <text evidence="3">The sequence shown here is derived from an EMBL/GenBank/DDBJ whole genome shotgun (WGS) entry which is preliminary data.</text>
</comment>